<sequence>MTSRNYWRTTEAEIVNCRVSWTRSDYANFFDGIQGQSSYIVEYVYEVDGLVYRRGMHTPNPDRVGEFFELEYDPAYPIRNSAPDQTVCLKDPGTWTKYLIMAPFAAGLVYLLNKYL</sequence>
<name>A0ACC5P2M2_9BACT</name>
<evidence type="ECO:0000313" key="1">
    <source>
        <dbReference type="EMBL" id="MBB5341104.1"/>
    </source>
</evidence>
<accession>A0ACC5P2M2</accession>
<gene>
    <name evidence="1" type="ORF">HDF13_003437</name>
</gene>
<evidence type="ECO:0000313" key="2">
    <source>
        <dbReference type="Proteomes" id="UP000569005"/>
    </source>
</evidence>
<comment type="caution">
    <text evidence="1">The sequence shown here is derived from an EMBL/GenBank/DDBJ whole genome shotgun (WGS) entry which is preliminary data.</text>
</comment>
<keyword evidence="2" id="KW-1185">Reference proteome</keyword>
<reference evidence="1" key="1">
    <citation type="submission" date="2020-08" db="EMBL/GenBank/DDBJ databases">
        <title>Genomic Encyclopedia of Type Strains, Phase IV (KMG-V): Genome sequencing to study the core and pangenomes of soil and plant-associated prokaryotes.</title>
        <authorList>
            <person name="Whitman W."/>
        </authorList>
    </citation>
    <scope>NUCLEOTIDE SEQUENCE</scope>
    <source>
        <strain evidence="1">M8UP15</strain>
    </source>
</reference>
<dbReference type="Proteomes" id="UP000569005">
    <property type="component" value="Unassembled WGS sequence"/>
</dbReference>
<organism evidence="1 2">
    <name type="scientific">Tunturiibacter gelidiferens</name>
    <dbReference type="NCBI Taxonomy" id="3069689"/>
    <lineage>
        <taxon>Bacteria</taxon>
        <taxon>Pseudomonadati</taxon>
        <taxon>Acidobacteriota</taxon>
        <taxon>Terriglobia</taxon>
        <taxon>Terriglobales</taxon>
        <taxon>Acidobacteriaceae</taxon>
        <taxon>Tunturiibacter</taxon>
    </lineage>
</organism>
<proteinExistence type="predicted"/>
<protein>
    <submittedName>
        <fullName evidence="1">Uncharacterized protein</fullName>
    </submittedName>
</protein>
<dbReference type="EMBL" id="JACHEA010000001">
    <property type="protein sequence ID" value="MBB5341104.1"/>
    <property type="molecule type" value="Genomic_DNA"/>
</dbReference>